<accession>A0A8H3PJD9</accession>
<keyword evidence="7 9" id="KW-0503">Monooxygenase</keyword>
<dbReference type="GO" id="GO:0016705">
    <property type="term" value="F:oxidoreductase activity, acting on paired donors, with incorporation or reduction of molecular oxygen"/>
    <property type="evidence" value="ECO:0007669"/>
    <property type="project" value="InterPro"/>
</dbReference>
<dbReference type="Pfam" id="PF00067">
    <property type="entry name" value="p450"/>
    <property type="match status" value="1"/>
</dbReference>
<dbReference type="PRINTS" id="PR00465">
    <property type="entry name" value="EP450IV"/>
</dbReference>
<dbReference type="AlphaFoldDB" id="A0A8H3PJD9"/>
<proteinExistence type="inferred from homology"/>
<dbReference type="InterPro" id="IPR050121">
    <property type="entry name" value="Cytochrome_P450_monoxygenase"/>
</dbReference>
<sequence>MGFGHSQAPLLLKAIIGLFLSLLSYVFCLTVYRLYFHPLARYPGPTLCAVSRLPFLHYLQSGHLVQKTHELHCKYGEIVRLAPNELSFTNPQAWQDIYNRRPGHDPMPMNPIWQAKSANGASSIVDASVEDHARHRKALAPAFSEKSVREREPILQRYINLFIFKLRRRIYDSKTAVDLSEFFTFTTFDILGALAFSEDFKSLTTESCPLSTLTYSILRATTLRTGLRFHPFLAPFVGVLNPQKTYQEALHLFHQNTSKVHRRLEKPMPQADIMGHVLDSGKLSIPEIESTFNILTLAGSDTVASLLTSMTSQLLRNPTKLRRLVAEIRATFAAEADITMKAINQLPYLDATITESFRLDPPAPGQNPRLVPGPGATICGHYIPGGTFVSISQFSANRSPQNFADPDAFIPERWLPSHSPFYIPEASSDPPVAFATYAADRKEALQPFSVGPRACLGSKFAHVEIRLVMCRLLWAFDLQAEGELRPFEEQKTYSLWERGPMPVKLVHAVRKA</sequence>
<comment type="similarity">
    <text evidence="2 9">Belongs to the cytochrome P450 family.</text>
</comment>
<dbReference type="InterPro" id="IPR002403">
    <property type="entry name" value="Cyt_P450_E_grp-IV"/>
</dbReference>
<dbReference type="PANTHER" id="PTHR24305:SF29">
    <property type="entry name" value="BENZOATE-PARA-HYDROXYLASE"/>
    <property type="match status" value="1"/>
</dbReference>
<evidence type="ECO:0000256" key="3">
    <source>
        <dbReference type="ARBA" id="ARBA00022617"/>
    </source>
</evidence>
<organism evidence="11 12">
    <name type="scientific">Imshaugia aleurites</name>
    <dbReference type="NCBI Taxonomy" id="172621"/>
    <lineage>
        <taxon>Eukaryota</taxon>
        <taxon>Fungi</taxon>
        <taxon>Dikarya</taxon>
        <taxon>Ascomycota</taxon>
        <taxon>Pezizomycotina</taxon>
        <taxon>Lecanoromycetes</taxon>
        <taxon>OSLEUM clade</taxon>
        <taxon>Lecanoromycetidae</taxon>
        <taxon>Lecanorales</taxon>
        <taxon>Lecanorineae</taxon>
        <taxon>Parmeliaceae</taxon>
        <taxon>Imshaugia</taxon>
    </lineage>
</organism>
<dbReference type="PROSITE" id="PS00086">
    <property type="entry name" value="CYTOCHROME_P450"/>
    <property type="match status" value="1"/>
</dbReference>
<evidence type="ECO:0000256" key="9">
    <source>
        <dbReference type="RuleBase" id="RU000461"/>
    </source>
</evidence>
<feature type="binding site" description="axial binding residue" evidence="8">
    <location>
        <position position="455"/>
    </location>
    <ligand>
        <name>heme</name>
        <dbReference type="ChEBI" id="CHEBI:30413"/>
    </ligand>
    <ligandPart>
        <name>Fe</name>
        <dbReference type="ChEBI" id="CHEBI:18248"/>
    </ligandPart>
</feature>
<keyword evidence="4 8" id="KW-0479">Metal-binding</keyword>
<keyword evidence="5 9" id="KW-0560">Oxidoreductase</keyword>
<dbReference type="OrthoDB" id="1470350at2759"/>
<keyword evidence="10" id="KW-0812">Transmembrane</keyword>
<dbReference type="CDD" id="cd11058">
    <property type="entry name" value="CYP60B-like"/>
    <property type="match status" value="1"/>
</dbReference>
<evidence type="ECO:0000256" key="2">
    <source>
        <dbReference type="ARBA" id="ARBA00010617"/>
    </source>
</evidence>
<evidence type="ECO:0000256" key="4">
    <source>
        <dbReference type="ARBA" id="ARBA00022723"/>
    </source>
</evidence>
<comment type="caution">
    <text evidence="11">The sequence shown here is derived from an EMBL/GenBank/DDBJ whole genome shotgun (WGS) entry which is preliminary data.</text>
</comment>
<comment type="cofactor">
    <cofactor evidence="1 8">
        <name>heme</name>
        <dbReference type="ChEBI" id="CHEBI:30413"/>
    </cofactor>
</comment>
<dbReference type="GO" id="GO:0020037">
    <property type="term" value="F:heme binding"/>
    <property type="evidence" value="ECO:0007669"/>
    <property type="project" value="InterPro"/>
</dbReference>
<evidence type="ECO:0000256" key="5">
    <source>
        <dbReference type="ARBA" id="ARBA00023002"/>
    </source>
</evidence>
<evidence type="ECO:0000313" key="11">
    <source>
        <dbReference type="EMBL" id="CAF9942333.1"/>
    </source>
</evidence>
<protein>
    <recommendedName>
        <fullName evidence="13">Cytochrome P450</fullName>
    </recommendedName>
</protein>
<evidence type="ECO:0000256" key="7">
    <source>
        <dbReference type="ARBA" id="ARBA00023033"/>
    </source>
</evidence>
<dbReference type="InterPro" id="IPR017972">
    <property type="entry name" value="Cyt_P450_CS"/>
</dbReference>
<keyword evidence="3 8" id="KW-0349">Heme</keyword>
<evidence type="ECO:0000256" key="6">
    <source>
        <dbReference type="ARBA" id="ARBA00023004"/>
    </source>
</evidence>
<keyword evidence="10" id="KW-1133">Transmembrane helix</keyword>
<evidence type="ECO:0000256" key="1">
    <source>
        <dbReference type="ARBA" id="ARBA00001971"/>
    </source>
</evidence>
<keyword evidence="12" id="KW-1185">Reference proteome</keyword>
<dbReference type="GO" id="GO:0005506">
    <property type="term" value="F:iron ion binding"/>
    <property type="evidence" value="ECO:0007669"/>
    <property type="project" value="InterPro"/>
</dbReference>
<dbReference type="PRINTS" id="PR00385">
    <property type="entry name" value="P450"/>
</dbReference>
<dbReference type="Proteomes" id="UP000664534">
    <property type="component" value="Unassembled WGS sequence"/>
</dbReference>
<name>A0A8H3PJD9_9LECA</name>
<gene>
    <name evidence="11" type="ORF">IMSHALPRED_003623</name>
</gene>
<evidence type="ECO:0008006" key="13">
    <source>
        <dbReference type="Google" id="ProtNLM"/>
    </source>
</evidence>
<reference evidence="11" key="1">
    <citation type="submission" date="2021-03" db="EMBL/GenBank/DDBJ databases">
        <authorList>
            <person name="Tagirdzhanova G."/>
        </authorList>
    </citation>
    <scope>NUCLEOTIDE SEQUENCE</scope>
</reference>
<dbReference type="PANTHER" id="PTHR24305">
    <property type="entry name" value="CYTOCHROME P450"/>
    <property type="match status" value="1"/>
</dbReference>
<feature type="transmembrane region" description="Helical" evidence="10">
    <location>
        <begin position="12"/>
        <end position="35"/>
    </location>
</feature>
<evidence type="ECO:0000256" key="8">
    <source>
        <dbReference type="PIRSR" id="PIRSR602403-1"/>
    </source>
</evidence>
<keyword evidence="6 8" id="KW-0408">Iron</keyword>
<evidence type="ECO:0000313" key="12">
    <source>
        <dbReference type="Proteomes" id="UP000664534"/>
    </source>
</evidence>
<dbReference type="Gene3D" id="1.10.630.10">
    <property type="entry name" value="Cytochrome P450"/>
    <property type="match status" value="1"/>
</dbReference>
<dbReference type="SUPFAM" id="SSF48264">
    <property type="entry name" value="Cytochrome P450"/>
    <property type="match status" value="1"/>
</dbReference>
<evidence type="ECO:0000256" key="10">
    <source>
        <dbReference type="SAM" id="Phobius"/>
    </source>
</evidence>
<keyword evidence="10" id="KW-0472">Membrane</keyword>
<dbReference type="InterPro" id="IPR001128">
    <property type="entry name" value="Cyt_P450"/>
</dbReference>
<dbReference type="EMBL" id="CAJPDT010000181">
    <property type="protein sequence ID" value="CAF9942333.1"/>
    <property type="molecule type" value="Genomic_DNA"/>
</dbReference>
<dbReference type="GO" id="GO:0004497">
    <property type="term" value="F:monooxygenase activity"/>
    <property type="evidence" value="ECO:0007669"/>
    <property type="project" value="UniProtKB-KW"/>
</dbReference>
<dbReference type="InterPro" id="IPR036396">
    <property type="entry name" value="Cyt_P450_sf"/>
</dbReference>